<evidence type="ECO:0000313" key="2">
    <source>
        <dbReference type="EMBL" id="KKN00331.1"/>
    </source>
</evidence>
<reference evidence="2" key="1">
    <citation type="journal article" date="2015" name="Nature">
        <title>Complex archaea that bridge the gap between prokaryotes and eukaryotes.</title>
        <authorList>
            <person name="Spang A."/>
            <person name="Saw J.H."/>
            <person name="Jorgensen S.L."/>
            <person name="Zaremba-Niedzwiedzka K."/>
            <person name="Martijn J."/>
            <person name="Lind A.E."/>
            <person name="van Eijk R."/>
            <person name="Schleper C."/>
            <person name="Guy L."/>
            <person name="Ettema T.J."/>
        </authorList>
    </citation>
    <scope>NUCLEOTIDE SEQUENCE</scope>
</reference>
<accession>A0A0F9PH35</accession>
<organism evidence="2">
    <name type="scientific">marine sediment metagenome</name>
    <dbReference type="NCBI Taxonomy" id="412755"/>
    <lineage>
        <taxon>unclassified sequences</taxon>
        <taxon>metagenomes</taxon>
        <taxon>ecological metagenomes</taxon>
    </lineage>
</organism>
<proteinExistence type="predicted"/>
<dbReference type="InterPro" id="IPR013429">
    <property type="entry name" value="Regulatory_FmdB_Zinc_ribbon"/>
</dbReference>
<dbReference type="AlphaFoldDB" id="A0A0F9PH35"/>
<comment type="caution">
    <text evidence="2">The sequence shown here is derived from an EMBL/GenBank/DDBJ whole genome shotgun (WGS) entry which is preliminary data.</text>
</comment>
<feature type="domain" description="Putative regulatory protein FmdB zinc ribbon" evidence="1">
    <location>
        <begin position="1"/>
        <end position="36"/>
    </location>
</feature>
<name>A0A0F9PH35_9ZZZZ</name>
<gene>
    <name evidence="2" type="ORF">LCGC14_1138860</name>
</gene>
<dbReference type="SMART" id="SM00834">
    <property type="entry name" value="CxxC_CXXC_SSSS"/>
    <property type="match status" value="1"/>
</dbReference>
<dbReference type="NCBIfam" id="TIGR02605">
    <property type="entry name" value="CxxC_CxxC_SSSS"/>
    <property type="match status" value="1"/>
</dbReference>
<dbReference type="EMBL" id="LAZR01005389">
    <property type="protein sequence ID" value="KKN00331.1"/>
    <property type="molecule type" value="Genomic_DNA"/>
</dbReference>
<protein>
    <recommendedName>
        <fullName evidence="1">Putative regulatory protein FmdB zinc ribbon domain-containing protein</fullName>
    </recommendedName>
</protein>
<dbReference type="Pfam" id="PF09723">
    <property type="entry name" value="Zn_ribbon_8"/>
    <property type="match status" value="1"/>
</dbReference>
<evidence type="ECO:0000259" key="1">
    <source>
        <dbReference type="SMART" id="SM00834"/>
    </source>
</evidence>
<sequence>MSPLYEFKCVKCGLRLEIIQAMSQKSPLCPDCKERNYFIPMRRGAGSLAFFRTLGEPNGSTRGTRLYAEELTKKGREGKLRD</sequence>